<reference evidence="2" key="1">
    <citation type="journal article" date="2021" name="Proc. Natl. Acad. Sci. U.S.A.">
        <title>Three genomes in the algal genus Volvox reveal the fate of a haploid sex-determining region after a transition to homothallism.</title>
        <authorList>
            <person name="Yamamoto K."/>
            <person name="Hamaji T."/>
            <person name="Kawai-Toyooka H."/>
            <person name="Matsuzaki R."/>
            <person name="Takahashi F."/>
            <person name="Nishimura Y."/>
            <person name="Kawachi M."/>
            <person name="Noguchi H."/>
            <person name="Minakuchi Y."/>
            <person name="Umen J.G."/>
            <person name="Toyoda A."/>
            <person name="Nozaki H."/>
        </authorList>
    </citation>
    <scope>NUCLEOTIDE SEQUENCE</scope>
    <source>
        <strain evidence="2">NIES-3785</strain>
    </source>
</reference>
<comment type="caution">
    <text evidence="2">The sequence shown here is derived from an EMBL/GenBank/DDBJ whole genome shotgun (WGS) entry which is preliminary data.</text>
</comment>
<dbReference type="Proteomes" id="UP000722791">
    <property type="component" value="Unassembled WGS sequence"/>
</dbReference>
<feature type="compositionally biased region" description="Low complexity" evidence="1">
    <location>
        <begin position="213"/>
        <end position="224"/>
    </location>
</feature>
<accession>A0A8J4GV90</accession>
<feature type="region of interest" description="Disordered" evidence="1">
    <location>
        <begin position="929"/>
        <end position="988"/>
    </location>
</feature>
<feature type="compositionally biased region" description="Low complexity" evidence="1">
    <location>
        <begin position="332"/>
        <end position="344"/>
    </location>
</feature>
<feature type="region of interest" description="Disordered" evidence="1">
    <location>
        <begin position="548"/>
        <end position="602"/>
    </location>
</feature>
<evidence type="ECO:0000313" key="3">
    <source>
        <dbReference type="Proteomes" id="UP000722791"/>
    </source>
</evidence>
<gene>
    <name evidence="2" type="ORF">Vretimale_17475</name>
</gene>
<evidence type="ECO:0000256" key="1">
    <source>
        <dbReference type="SAM" id="MobiDB-lite"/>
    </source>
</evidence>
<feature type="compositionally biased region" description="Low complexity" evidence="1">
    <location>
        <begin position="709"/>
        <end position="737"/>
    </location>
</feature>
<dbReference type="EMBL" id="BNCQ01000057">
    <property type="protein sequence ID" value="GIM14551.1"/>
    <property type="molecule type" value="Genomic_DNA"/>
</dbReference>
<feature type="region of interest" description="Disordered" evidence="1">
    <location>
        <begin position="75"/>
        <end position="440"/>
    </location>
</feature>
<feature type="compositionally biased region" description="Low complexity" evidence="1">
    <location>
        <begin position="551"/>
        <end position="561"/>
    </location>
</feature>
<evidence type="ECO:0000313" key="2">
    <source>
        <dbReference type="EMBL" id="GIM14551.1"/>
    </source>
</evidence>
<feature type="region of interest" description="Disordered" evidence="1">
    <location>
        <begin position="455"/>
        <end position="495"/>
    </location>
</feature>
<feature type="compositionally biased region" description="Low complexity" evidence="1">
    <location>
        <begin position="351"/>
        <end position="380"/>
    </location>
</feature>
<feature type="compositionally biased region" description="Low complexity" evidence="1">
    <location>
        <begin position="692"/>
        <end position="701"/>
    </location>
</feature>
<protein>
    <submittedName>
        <fullName evidence="2">Uncharacterized protein</fullName>
    </submittedName>
</protein>
<name>A0A8J4GV90_9CHLO</name>
<feature type="non-terminal residue" evidence="2">
    <location>
        <position position="1469"/>
    </location>
</feature>
<feature type="region of interest" description="Disordered" evidence="1">
    <location>
        <begin position="685"/>
        <end position="754"/>
    </location>
</feature>
<sequence>GTSYSGTEYAHPRLARKLIRMLSGAPSRSCPAAIPHGGILVPISSGSPIANPQLGGPLRPCRSRPASELALQFTCGHASQQPHRRHQPRGHPGVVLGLERQPGPQEDGCGCQGAPGIQHHTQPSQNTTPQQPFADPLSSTPSQSAAAAALTPQTDSSSAPSSPSSASTSFPLPRVSGAPGLTNGVRGSETGPHPISDINDCPAAAHPGEQQAGSSINSNIGSSSTQSNAKNGGSSSSGSTMTSAWAEDAPLAAGPGGTPLRLDPTSLPGRIEFRGGTSGSGDVQSDEQNDGQSGHLAADSLRPHPLASFGGPHPHDLHNPQRSPRTPPSPSPSHHQPHQQQQRQGQEQKQEASNGSSSGSTGECSEQQLPRFRSSSSPSSENRQPEDGPGGVGGAAPGSVPRESLGSGETSPGAGSVPGASLGLPPLPGAPGGLGGGSQLPPLRLDFLNWSQLQGELGTGSSSSSTGRSPQGPRGGSGGAARRRRGGAAASAEGRTRGDRILQLVLAAKTLLQLRAVISRHLNDMSASTASVALSRLAGLSMATMRLRRAQQQQPIQQPEPQLGPPPQPQEMLATTRRTEARKQQQIQELGNLQGGGDEDEQTKEIAAKQAEMPTTSATSVSRITAPAAASGRAAAAGGGTANADVDADASADPSARVQQGSLRLMRLLLRHIALCVDTGAGYSSSGGGGTAAAAGPAGARNRGGGNGPAAPASSSPSASSSPAPSSARPPSASRGPQRARTLPASSSPPYSWRLPAPDHRARLAGNVLATLARVGLKPGPSDLWALYRLVEEARPDLFLASPQQLSRLASSLPLLGPLRPSPPWMDHFASVSRSKMYAAEPGQLAAFVWCLARLGHNPGELWLHSLTHHLNRDGNLPSATPGQLCQILWALHRLEFSPDPDWRADCTAAVQVALTTAIANPAVMSRRPPWQSAAAAGRQGNRRYDRVDARDSEEDDLYDSSSSVDEFEPDLEAEVGPRAPAGGAGGGTATMMAGTRRYGSVYADLASLLLWAVRMDMAPGPAGMQMCLDRLMPALRSMRRVHLLRLILALAEADHRPSEAFMARLLACLQPKLPLLGPTQLTQLLVAVSRLRFVPPQSWLVAFLQASRPHLRHYNPALVTATYQVFAGWQLRPSRAYLQSLHSLLDSLMPEFTPQGLATVLQSMSTLGIKPQHRWLARALEVLTEAAARNAAGAVPPTHGSVSGIDAAVGPIIAASALSAPSVPLKLTLTARSPGGHFTGGPVSFVPPTSAIAGAAGVSNQNVPRQQQQTLRQQQRSAAAAALVTAVCSLRGVVQFDGERPPRSGTATAAAVGMARAASMAETARVMEEDAVREAAVNGSASTGTGDAEVATAADCSDILLPYELWSSAKQLTDLCGELFDAMSGPELAKLLTALSWINFYPGRNFLAAHARATARAGAQLAPTDKEALATCYSRLAALAPRMAEEARRQAEARQARSAVIVADPWVD</sequence>
<feature type="compositionally biased region" description="Low complexity" evidence="1">
    <location>
        <begin position="118"/>
        <end position="169"/>
    </location>
</feature>
<organism evidence="2 3">
    <name type="scientific">Volvox reticuliferus</name>
    <dbReference type="NCBI Taxonomy" id="1737510"/>
    <lineage>
        <taxon>Eukaryota</taxon>
        <taxon>Viridiplantae</taxon>
        <taxon>Chlorophyta</taxon>
        <taxon>core chlorophytes</taxon>
        <taxon>Chlorophyceae</taxon>
        <taxon>CS clade</taxon>
        <taxon>Chlamydomonadales</taxon>
        <taxon>Volvocaceae</taxon>
        <taxon>Volvox</taxon>
    </lineage>
</organism>
<feature type="compositionally biased region" description="Low complexity" evidence="1">
    <location>
        <begin position="455"/>
        <end position="472"/>
    </location>
</feature>
<proteinExistence type="predicted"/>